<dbReference type="Proteomes" id="UP001058072">
    <property type="component" value="Chromosome"/>
</dbReference>
<sequence length="254" mass="29269">MKWHMTPFFSLLCSVLLLLSCENSFKSEYSSNANLENSEENIKIVESIKINEAPKHSKTPSEAITHQFEVIFEDGSTQLPTENDIISETIIGNQGILTIHSPEGKDRYASFLYHMEDEWILDAILRVSAIGDVVFKEKEGLYLPMEEFNFLKIKVEVNSQNQELWVFVDPENIITITTLDRFNFVENSETQKVRLSNENEAYISKDDYENYFLYYYDIEKIIIIAGNIKEREELINIANSLPSVTDPAFPATTK</sequence>
<evidence type="ECO:0000313" key="3">
    <source>
        <dbReference type="Proteomes" id="UP001058072"/>
    </source>
</evidence>
<feature type="signal peptide" evidence="1">
    <location>
        <begin position="1"/>
        <end position="26"/>
    </location>
</feature>
<accession>A0A9Q9CH68</accession>
<evidence type="ECO:0000313" key="2">
    <source>
        <dbReference type="EMBL" id="UUF08884.1"/>
    </source>
</evidence>
<name>A0A9Q9CH68_9FIRM</name>
<evidence type="ECO:0000256" key="1">
    <source>
        <dbReference type="SAM" id="SignalP"/>
    </source>
</evidence>
<feature type="chain" id="PRO_5040297048" description="DUF4367 domain-containing protein" evidence="1">
    <location>
        <begin position="27"/>
        <end position="254"/>
    </location>
</feature>
<dbReference type="AlphaFoldDB" id="A0A9Q9CH68"/>
<proteinExistence type="predicted"/>
<evidence type="ECO:0008006" key="4">
    <source>
        <dbReference type="Google" id="ProtNLM"/>
    </source>
</evidence>
<dbReference type="PROSITE" id="PS51257">
    <property type="entry name" value="PROKAR_LIPOPROTEIN"/>
    <property type="match status" value="1"/>
</dbReference>
<gene>
    <name evidence="2" type="ORF">J0J70_02425</name>
</gene>
<protein>
    <recommendedName>
        <fullName evidence="4">DUF4367 domain-containing protein</fullName>
    </recommendedName>
</protein>
<reference evidence="2" key="1">
    <citation type="submission" date="2021-03" db="EMBL/GenBank/DDBJ databases">
        <title>Comparative Genomics and Metabolomics in the genus Turicibacter.</title>
        <authorList>
            <person name="Maki J."/>
            <person name="Looft T."/>
        </authorList>
    </citation>
    <scope>NUCLEOTIDE SEQUENCE</scope>
    <source>
        <strain evidence="2">ISU324</strain>
    </source>
</reference>
<dbReference type="EMBL" id="CP071250">
    <property type="protein sequence ID" value="UUF08884.1"/>
    <property type="molecule type" value="Genomic_DNA"/>
</dbReference>
<organism evidence="2 3">
    <name type="scientific">Turicibacter bilis</name>
    <dbReference type="NCBI Taxonomy" id="2735723"/>
    <lineage>
        <taxon>Bacteria</taxon>
        <taxon>Bacillati</taxon>
        <taxon>Bacillota</taxon>
        <taxon>Erysipelotrichia</taxon>
        <taxon>Erysipelotrichales</taxon>
        <taxon>Turicibacteraceae</taxon>
        <taxon>Turicibacter</taxon>
    </lineage>
</organism>
<keyword evidence="1" id="KW-0732">Signal</keyword>
<dbReference type="RefSeq" id="WP_212724494.1">
    <property type="nucleotide sequence ID" value="NZ_CP071250.1"/>
</dbReference>